<dbReference type="AlphaFoldDB" id="A0A5B6VWX9"/>
<sequence length="161" mass="18487">MICSVASNQYSATVGRRPKSEGRGVEAKEAFFQMMNEWFIEFIRTNPAVQQPPPPTPQPISEMPQGAEPVRTGKPPVDKIRKYGEEEFRATTEDDSDRAKFWLENTIRVLDELSCTLAECLKYAVSLLKDTASYSWNNNFYCTERKCYLGILLDRIQKKVH</sequence>
<dbReference type="EMBL" id="SMMG02000005">
    <property type="protein sequence ID" value="KAA3474109.1"/>
    <property type="molecule type" value="Genomic_DNA"/>
</dbReference>
<feature type="region of interest" description="Disordered" evidence="1">
    <location>
        <begin position="1"/>
        <end position="23"/>
    </location>
</feature>
<name>A0A5B6VWX9_9ROSI</name>
<keyword evidence="3" id="KW-1185">Reference proteome</keyword>
<comment type="caution">
    <text evidence="2">The sequence shown here is derived from an EMBL/GenBank/DDBJ whole genome shotgun (WGS) entry which is preliminary data.</text>
</comment>
<gene>
    <name evidence="2" type="ORF">EPI10_024430</name>
</gene>
<feature type="compositionally biased region" description="Polar residues" evidence="1">
    <location>
        <begin position="1"/>
        <end position="12"/>
    </location>
</feature>
<evidence type="ECO:0000256" key="1">
    <source>
        <dbReference type="SAM" id="MobiDB-lite"/>
    </source>
</evidence>
<dbReference type="Proteomes" id="UP000325315">
    <property type="component" value="Unassembled WGS sequence"/>
</dbReference>
<feature type="region of interest" description="Disordered" evidence="1">
    <location>
        <begin position="47"/>
        <end position="78"/>
    </location>
</feature>
<proteinExistence type="predicted"/>
<evidence type="ECO:0000313" key="3">
    <source>
        <dbReference type="Proteomes" id="UP000325315"/>
    </source>
</evidence>
<evidence type="ECO:0000313" key="2">
    <source>
        <dbReference type="EMBL" id="KAA3474109.1"/>
    </source>
</evidence>
<accession>A0A5B6VWX9</accession>
<reference evidence="3" key="1">
    <citation type="journal article" date="2019" name="Plant Biotechnol. J.">
        <title>Genome sequencing of the Australian wild diploid species Gossypium australe highlights disease resistance and delayed gland morphogenesis.</title>
        <authorList>
            <person name="Cai Y."/>
            <person name="Cai X."/>
            <person name="Wang Q."/>
            <person name="Wang P."/>
            <person name="Zhang Y."/>
            <person name="Cai C."/>
            <person name="Xu Y."/>
            <person name="Wang K."/>
            <person name="Zhou Z."/>
            <person name="Wang C."/>
            <person name="Geng S."/>
            <person name="Li B."/>
            <person name="Dong Q."/>
            <person name="Hou Y."/>
            <person name="Wang H."/>
            <person name="Ai P."/>
            <person name="Liu Z."/>
            <person name="Yi F."/>
            <person name="Sun M."/>
            <person name="An G."/>
            <person name="Cheng J."/>
            <person name="Zhang Y."/>
            <person name="Shi Q."/>
            <person name="Xie Y."/>
            <person name="Shi X."/>
            <person name="Chang Y."/>
            <person name="Huang F."/>
            <person name="Chen Y."/>
            <person name="Hong S."/>
            <person name="Mi L."/>
            <person name="Sun Q."/>
            <person name="Zhang L."/>
            <person name="Zhou B."/>
            <person name="Peng R."/>
            <person name="Zhang X."/>
            <person name="Liu F."/>
        </authorList>
    </citation>
    <scope>NUCLEOTIDE SEQUENCE [LARGE SCALE GENOMIC DNA]</scope>
    <source>
        <strain evidence="3">cv. PA1801</strain>
    </source>
</reference>
<protein>
    <submittedName>
        <fullName evidence="2">Protein MCM10</fullName>
    </submittedName>
</protein>
<organism evidence="2 3">
    <name type="scientific">Gossypium australe</name>
    <dbReference type="NCBI Taxonomy" id="47621"/>
    <lineage>
        <taxon>Eukaryota</taxon>
        <taxon>Viridiplantae</taxon>
        <taxon>Streptophyta</taxon>
        <taxon>Embryophyta</taxon>
        <taxon>Tracheophyta</taxon>
        <taxon>Spermatophyta</taxon>
        <taxon>Magnoliopsida</taxon>
        <taxon>eudicotyledons</taxon>
        <taxon>Gunneridae</taxon>
        <taxon>Pentapetalae</taxon>
        <taxon>rosids</taxon>
        <taxon>malvids</taxon>
        <taxon>Malvales</taxon>
        <taxon>Malvaceae</taxon>
        <taxon>Malvoideae</taxon>
        <taxon>Gossypium</taxon>
    </lineage>
</organism>